<dbReference type="PROSITE" id="PS51007">
    <property type="entry name" value="CYTC"/>
    <property type="match status" value="1"/>
</dbReference>
<proteinExistence type="predicted"/>
<dbReference type="PANTHER" id="PTHR35008">
    <property type="entry name" value="BLL4482 PROTEIN-RELATED"/>
    <property type="match status" value="1"/>
</dbReference>
<dbReference type="GO" id="GO:0009055">
    <property type="term" value="F:electron transfer activity"/>
    <property type="evidence" value="ECO:0007669"/>
    <property type="project" value="InterPro"/>
</dbReference>
<evidence type="ECO:0000256" key="3">
    <source>
        <dbReference type="ARBA" id="ARBA00023004"/>
    </source>
</evidence>
<dbReference type="PANTHER" id="PTHR35008:SF8">
    <property type="entry name" value="ALCOHOL DEHYDROGENASE CYTOCHROME C SUBUNIT"/>
    <property type="match status" value="1"/>
</dbReference>
<dbReference type="InterPro" id="IPR051459">
    <property type="entry name" value="Cytochrome_c-type_DH"/>
</dbReference>
<name>A0A3B0W5G4_9ZZZZ</name>
<dbReference type="InterPro" id="IPR009056">
    <property type="entry name" value="Cyt_c-like_dom"/>
</dbReference>
<feature type="domain" description="Cytochrome c" evidence="4">
    <location>
        <begin position="70"/>
        <end position="161"/>
    </location>
</feature>
<reference evidence="5" key="1">
    <citation type="submission" date="2018-06" db="EMBL/GenBank/DDBJ databases">
        <authorList>
            <person name="Zhirakovskaya E."/>
        </authorList>
    </citation>
    <scope>NUCLEOTIDE SEQUENCE</scope>
</reference>
<accession>A0A3B0W5G4</accession>
<keyword evidence="3" id="KW-0408">Iron</keyword>
<dbReference type="GO" id="GO:0046872">
    <property type="term" value="F:metal ion binding"/>
    <property type="evidence" value="ECO:0007669"/>
    <property type="project" value="UniProtKB-KW"/>
</dbReference>
<evidence type="ECO:0000259" key="4">
    <source>
        <dbReference type="PROSITE" id="PS51007"/>
    </source>
</evidence>
<dbReference type="InterPro" id="IPR036909">
    <property type="entry name" value="Cyt_c-like_dom_sf"/>
</dbReference>
<evidence type="ECO:0000313" key="5">
    <source>
        <dbReference type="EMBL" id="VAW51145.1"/>
    </source>
</evidence>
<sequence length="199" mass="21540">MCTTIKPSSLINCCALTLSMFFAAEIQAEIQAENKLEKTYGFGKTASAADIAKIDIDVMPDGRGAPPGQGNYAEGKKIYTSKCAACHGIDMAKPTKGTGAPALRGGRGTLTSGNPKKTVESYWPYASTLFDYIKRAMPFNAPGSMSNNEIYAVMAYILTEGKIIDKKTVMNTKAIAKVKMPNRDGFIPDPRPEKFNNHK</sequence>
<dbReference type="Pfam" id="PF00034">
    <property type="entry name" value="Cytochrom_C"/>
    <property type="match status" value="1"/>
</dbReference>
<dbReference type="GO" id="GO:0020037">
    <property type="term" value="F:heme binding"/>
    <property type="evidence" value="ECO:0007669"/>
    <property type="project" value="InterPro"/>
</dbReference>
<evidence type="ECO:0000256" key="1">
    <source>
        <dbReference type="ARBA" id="ARBA00022617"/>
    </source>
</evidence>
<dbReference type="AlphaFoldDB" id="A0A3B0W5G4"/>
<dbReference type="SUPFAM" id="SSF46626">
    <property type="entry name" value="Cytochrome c"/>
    <property type="match status" value="1"/>
</dbReference>
<organism evidence="5">
    <name type="scientific">hydrothermal vent metagenome</name>
    <dbReference type="NCBI Taxonomy" id="652676"/>
    <lineage>
        <taxon>unclassified sequences</taxon>
        <taxon>metagenomes</taxon>
        <taxon>ecological metagenomes</taxon>
    </lineage>
</organism>
<gene>
    <name evidence="5" type="ORF">MNBD_GAMMA06-1825</name>
</gene>
<evidence type="ECO:0000256" key="2">
    <source>
        <dbReference type="ARBA" id="ARBA00022723"/>
    </source>
</evidence>
<keyword evidence="1" id="KW-0349">Heme</keyword>
<keyword evidence="2" id="KW-0479">Metal-binding</keyword>
<dbReference type="Gene3D" id="1.10.760.10">
    <property type="entry name" value="Cytochrome c-like domain"/>
    <property type="match status" value="1"/>
</dbReference>
<protein>
    <submittedName>
        <fullName evidence="5">Sulfite dehydrogenase cytochrome subunit SoxD</fullName>
    </submittedName>
</protein>
<dbReference type="EMBL" id="UOFD01000024">
    <property type="protein sequence ID" value="VAW51145.1"/>
    <property type="molecule type" value="Genomic_DNA"/>
</dbReference>